<dbReference type="SMART" id="SM00100">
    <property type="entry name" value="cNMP"/>
    <property type="match status" value="1"/>
</dbReference>
<dbReference type="PANTHER" id="PTHR24567:SF58">
    <property type="entry name" value="CYCLIC AMP-BINDING REGULATORY PROTEIN"/>
    <property type="match status" value="1"/>
</dbReference>
<dbReference type="InterPro" id="IPR050397">
    <property type="entry name" value="Env_Response_Regulators"/>
</dbReference>
<evidence type="ECO:0000256" key="3">
    <source>
        <dbReference type="ARBA" id="ARBA00023163"/>
    </source>
</evidence>
<dbReference type="SUPFAM" id="SSF51206">
    <property type="entry name" value="cAMP-binding domain-like"/>
    <property type="match status" value="1"/>
</dbReference>
<dbReference type="InterPro" id="IPR012318">
    <property type="entry name" value="HTH_CRP"/>
</dbReference>
<feature type="domain" description="Cyclic nucleotide-binding" evidence="4">
    <location>
        <begin position="9"/>
        <end position="114"/>
    </location>
</feature>
<dbReference type="Gene3D" id="2.60.120.10">
    <property type="entry name" value="Jelly Rolls"/>
    <property type="match status" value="1"/>
</dbReference>
<keyword evidence="2" id="KW-0238">DNA-binding</keyword>
<dbReference type="AlphaFoldDB" id="A0A1I6IS75"/>
<feature type="domain" description="HTH crp-type" evidence="5">
    <location>
        <begin position="151"/>
        <end position="217"/>
    </location>
</feature>
<dbReference type="STRING" id="37658.SAMN05661086_01117"/>
<dbReference type="SUPFAM" id="SSF46785">
    <property type="entry name" value="Winged helix' DNA-binding domain"/>
    <property type="match status" value="1"/>
</dbReference>
<dbReference type="GO" id="GO:0016301">
    <property type="term" value="F:kinase activity"/>
    <property type="evidence" value="ECO:0007669"/>
    <property type="project" value="UniProtKB-KW"/>
</dbReference>
<dbReference type="CDD" id="cd00092">
    <property type="entry name" value="HTH_CRP"/>
    <property type="match status" value="1"/>
</dbReference>
<dbReference type="PROSITE" id="PS51063">
    <property type="entry name" value="HTH_CRP_2"/>
    <property type="match status" value="1"/>
</dbReference>
<evidence type="ECO:0000259" key="4">
    <source>
        <dbReference type="PROSITE" id="PS50042"/>
    </source>
</evidence>
<keyword evidence="6" id="KW-0808">Transferase</keyword>
<dbReference type="GO" id="GO:0003700">
    <property type="term" value="F:DNA-binding transcription factor activity"/>
    <property type="evidence" value="ECO:0007669"/>
    <property type="project" value="InterPro"/>
</dbReference>
<reference evidence="6 7" key="1">
    <citation type="submission" date="2016-10" db="EMBL/GenBank/DDBJ databases">
        <authorList>
            <person name="de Groot N.N."/>
        </authorList>
    </citation>
    <scope>NUCLEOTIDE SEQUENCE [LARGE SCALE GENOMIC DNA]</scope>
    <source>
        <strain evidence="6 7">743A</strain>
    </source>
</reference>
<gene>
    <name evidence="6" type="ORF">SAMN05661086_01117</name>
</gene>
<dbReference type="PRINTS" id="PR00034">
    <property type="entry name" value="HTHCRP"/>
</dbReference>
<dbReference type="GO" id="GO:0005829">
    <property type="term" value="C:cytosol"/>
    <property type="evidence" value="ECO:0007669"/>
    <property type="project" value="TreeGrafter"/>
</dbReference>
<dbReference type="Proteomes" id="UP000199659">
    <property type="component" value="Unassembled WGS sequence"/>
</dbReference>
<keyword evidence="1" id="KW-0805">Transcription regulation</keyword>
<dbReference type="PROSITE" id="PS00042">
    <property type="entry name" value="HTH_CRP_1"/>
    <property type="match status" value="1"/>
</dbReference>
<dbReference type="InterPro" id="IPR018335">
    <property type="entry name" value="Tscrpt_reg_HTH_Crp-type_CS"/>
</dbReference>
<keyword evidence="7" id="KW-1185">Reference proteome</keyword>
<proteinExistence type="predicted"/>
<keyword evidence="3" id="KW-0804">Transcription</keyword>
<dbReference type="Pfam" id="PF13545">
    <property type="entry name" value="HTH_Crp_2"/>
    <property type="match status" value="1"/>
</dbReference>
<dbReference type="OrthoDB" id="9774616at2"/>
<dbReference type="PROSITE" id="PS50042">
    <property type="entry name" value="CNMP_BINDING_3"/>
    <property type="match status" value="1"/>
</dbReference>
<evidence type="ECO:0000259" key="5">
    <source>
        <dbReference type="PROSITE" id="PS51063"/>
    </source>
</evidence>
<evidence type="ECO:0000313" key="6">
    <source>
        <dbReference type="EMBL" id="SFR69583.1"/>
    </source>
</evidence>
<dbReference type="PANTHER" id="PTHR24567">
    <property type="entry name" value="CRP FAMILY TRANSCRIPTIONAL REGULATORY PROTEIN"/>
    <property type="match status" value="1"/>
</dbReference>
<evidence type="ECO:0000256" key="1">
    <source>
        <dbReference type="ARBA" id="ARBA00023015"/>
    </source>
</evidence>
<protein>
    <submittedName>
        <fullName evidence="6">cAMP-binding domain of CRP or a regulatory subunit of cAMP-dependent protein kinases</fullName>
    </submittedName>
</protein>
<evidence type="ECO:0000256" key="2">
    <source>
        <dbReference type="ARBA" id="ARBA00023125"/>
    </source>
</evidence>
<dbReference type="InterPro" id="IPR018490">
    <property type="entry name" value="cNMP-bd_dom_sf"/>
</dbReference>
<dbReference type="SMART" id="SM00419">
    <property type="entry name" value="HTH_CRP"/>
    <property type="match status" value="1"/>
</dbReference>
<sequence length="223" mass="26066">MENMKESRLFCSMTEEEIEKCLKCSGAMIKTYCSDEIVFHQFDAPERLFVLLEGSVTICQDTNFGKRNIMTQIQRKGDIFGEVYLFMEHKHYEVYGVVSEYARVLQIPKHFFYRSCSNNCRHHEKLIYNLISIMADKAYMLNRKLQLMSCGTLREKIARFLSESFAENNNINLSMTREEMADYLGVARPSLSRELMKMKEDGIIEIKGKSVKVLNEKALLEYL</sequence>
<dbReference type="GO" id="GO:0003677">
    <property type="term" value="F:DNA binding"/>
    <property type="evidence" value="ECO:0007669"/>
    <property type="project" value="UniProtKB-KW"/>
</dbReference>
<evidence type="ECO:0000313" key="7">
    <source>
        <dbReference type="Proteomes" id="UP000199659"/>
    </source>
</evidence>
<dbReference type="InterPro" id="IPR000595">
    <property type="entry name" value="cNMP-bd_dom"/>
</dbReference>
<dbReference type="Pfam" id="PF00027">
    <property type="entry name" value="cNMP_binding"/>
    <property type="match status" value="1"/>
</dbReference>
<dbReference type="InterPro" id="IPR014710">
    <property type="entry name" value="RmlC-like_jellyroll"/>
</dbReference>
<keyword evidence="6" id="KW-0418">Kinase</keyword>
<name>A0A1I6IS75_9FIRM</name>
<dbReference type="EMBL" id="FOYZ01000003">
    <property type="protein sequence ID" value="SFR69583.1"/>
    <property type="molecule type" value="Genomic_DNA"/>
</dbReference>
<dbReference type="InterPro" id="IPR036390">
    <property type="entry name" value="WH_DNA-bd_sf"/>
</dbReference>
<accession>A0A1I6IS75</accession>
<organism evidence="6 7">
    <name type="scientific">Anaeromicropila populeti</name>
    <dbReference type="NCBI Taxonomy" id="37658"/>
    <lineage>
        <taxon>Bacteria</taxon>
        <taxon>Bacillati</taxon>
        <taxon>Bacillota</taxon>
        <taxon>Clostridia</taxon>
        <taxon>Lachnospirales</taxon>
        <taxon>Lachnospiraceae</taxon>
        <taxon>Anaeromicropila</taxon>
    </lineage>
</organism>
<dbReference type="CDD" id="cd00038">
    <property type="entry name" value="CAP_ED"/>
    <property type="match status" value="1"/>
</dbReference>